<evidence type="ECO:0000256" key="7">
    <source>
        <dbReference type="ARBA" id="ARBA00023134"/>
    </source>
</evidence>
<dbReference type="InterPro" id="IPR030393">
    <property type="entry name" value="G_ENGB_dom"/>
</dbReference>
<keyword evidence="8 10" id="KW-0717">Septation</keyword>
<evidence type="ECO:0000256" key="10">
    <source>
        <dbReference type="HAMAP-Rule" id="MF_00321"/>
    </source>
</evidence>
<keyword evidence="13" id="KW-1185">Reference proteome</keyword>
<keyword evidence="7 10" id="KW-0342">GTP-binding</keyword>
<feature type="domain" description="EngB-type G" evidence="11">
    <location>
        <begin position="24"/>
        <end position="198"/>
    </location>
</feature>
<dbReference type="PROSITE" id="PS51706">
    <property type="entry name" value="G_ENGB"/>
    <property type="match status" value="1"/>
</dbReference>
<evidence type="ECO:0000256" key="3">
    <source>
        <dbReference type="ARBA" id="ARBA00022618"/>
    </source>
</evidence>
<comment type="caution">
    <text evidence="12">The sequence shown here is derived from an EMBL/GenBank/DDBJ whole genome shotgun (WGS) entry which is preliminary data.</text>
</comment>
<dbReference type="RefSeq" id="WP_367959234.1">
    <property type="nucleotide sequence ID" value="NZ_JBAKFH010000001.1"/>
</dbReference>
<dbReference type="Gene3D" id="3.40.50.300">
    <property type="entry name" value="P-loop containing nucleotide triphosphate hydrolases"/>
    <property type="match status" value="1"/>
</dbReference>
<proteinExistence type="inferred from homology"/>
<evidence type="ECO:0000256" key="9">
    <source>
        <dbReference type="ARBA" id="ARBA00023306"/>
    </source>
</evidence>
<name>A0ABV3TEC9_9GAMM</name>
<comment type="cofactor">
    <cofactor evidence="1">
        <name>Mg(2+)</name>
        <dbReference type="ChEBI" id="CHEBI:18420"/>
    </cofactor>
</comment>
<dbReference type="PANTHER" id="PTHR11649:SF13">
    <property type="entry name" value="ENGB-TYPE G DOMAIN-CONTAINING PROTEIN"/>
    <property type="match status" value="1"/>
</dbReference>
<keyword evidence="3 10" id="KW-0132">Cell division</keyword>
<dbReference type="CDD" id="cd01876">
    <property type="entry name" value="YihA_EngB"/>
    <property type="match status" value="1"/>
</dbReference>
<evidence type="ECO:0000256" key="8">
    <source>
        <dbReference type="ARBA" id="ARBA00023210"/>
    </source>
</evidence>
<dbReference type="Proteomes" id="UP001556709">
    <property type="component" value="Unassembled WGS sequence"/>
</dbReference>
<evidence type="ECO:0000256" key="4">
    <source>
        <dbReference type="ARBA" id="ARBA00022723"/>
    </source>
</evidence>
<dbReference type="InterPro" id="IPR006073">
    <property type="entry name" value="GTP-bd"/>
</dbReference>
<keyword evidence="9 10" id="KW-0131">Cell cycle</keyword>
<comment type="similarity">
    <text evidence="2 10">Belongs to the TRAFAC class TrmE-Era-EngA-EngB-Septin-like GTPase superfamily. EngB GTPase family.</text>
</comment>
<dbReference type="InterPro" id="IPR027417">
    <property type="entry name" value="P-loop_NTPase"/>
</dbReference>
<dbReference type="EMBL" id="JBAKFM010000003">
    <property type="protein sequence ID" value="MEX0469450.1"/>
    <property type="molecule type" value="Genomic_DNA"/>
</dbReference>
<sequence length="202" mass="21860">MSLDYRQAAFSLSAPDRQQLPADTGAEVAFAGRSNAGKSSALNAITDQKQLARVSKTPGRTQQINVFPLDATHRLIDLPGYGYAKAPPAVREHWQQALPAYLECRQSLRGLILISDIRHALNPLDEQMLAWCEAAGLAVHILLSKADKLRRGPAGNTAARIAPAAARLCPGATVQLFSATTRQGVDEARARLDEWLLADDRA</sequence>
<keyword evidence="6" id="KW-0460">Magnesium</keyword>
<evidence type="ECO:0000259" key="11">
    <source>
        <dbReference type="PROSITE" id="PS51706"/>
    </source>
</evidence>
<accession>A0ABV3TEC9</accession>
<reference evidence="12 13" key="1">
    <citation type="submission" date="2024-02" db="EMBL/GenBank/DDBJ databases">
        <title>New especies of Spiribacter isolated from saline water.</title>
        <authorList>
            <person name="Leon M.J."/>
            <person name="De La Haba R."/>
            <person name="Sanchez-Porro C."/>
            <person name="Ventosa A."/>
        </authorList>
    </citation>
    <scope>NUCLEOTIDE SEQUENCE [LARGE SCALE GENOMIC DNA]</scope>
    <source>
        <strain evidence="13">ag22IC6-390</strain>
    </source>
</reference>
<evidence type="ECO:0000256" key="2">
    <source>
        <dbReference type="ARBA" id="ARBA00009638"/>
    </source>
</evidence>
<evidence type="ECO:0000256" key="1">
    <source>
        <dbReference type="ARBA" id="ARBA00001946"/>
    </source>
</evidence>
<gene>
    <name evidence="12" type="primary">yihA</name>
    <name evidence="10" type="synonym">engB</name>
    <name evidence="12" type="ORF">V6X73_06910</name>
</gene>
<evidence type="ECO:0000313" key="13">
    <source>
        <dbReference type="Proteomes" id="UP001556709"/>
    </source>
</evidence>
<comment type="function">
    <text evidence="10">Necessary for normal cell division and for the maintenance of normal septation.</text>
</comment>
<protein>
    <recommendedName>
        <fullName evidence="10">Probable GTP-binding protein EngB</fullName>
    </recommendedName>
</protein>
<organism evidence="12 13">
    <name type="scientific">Spiribacter pallidus</name>
    <dbReference type="NCBI Taxonomy" id="1987936"/>
    <lineage>
        <taxon>Bacteria</taxon>
        <taxon>Pseudomonadati</taxon>
        <taxon>Pseudomonadota</taxon>
        <taxon>Gammaproteobacteria</taxon>
        <taxon>Chromatiales</taxon>
        <taxon>Ectothiorhodospiraceae</taxon>
        <taxon>Spiribacter</taxon>
    </lineage>
</organism>
<dbReference type="InterPro" id="IPR019987">
    <property type="entry name" value="GTP-bd_ribosome_bio_YsxC"/>
</dbReference>
<dbReference type="PANTHER" id="PTHR11649">
    <property type="entry name" value="MSS1/TRME-RELATED GTP-BINDING PROTEIN"/>
    <property type="match status" value="1"/>
</dbReference>
<evidence type="ECO:0000256" key="5">
    <source>
        <dbReference type="ARBA" id="ARBA00022741"/>
    </source>
</evidence>
<evidence type="ECO:0000313" key="12">
    <source>
        <dbReference type="EMBL" id="MEX0469450.1"/>
    </source>
</evidence>
<keyword evidence="5 10" id="KW-0547">Nucleotide-binding</keyword>
<dbReference type="Pfam" id="PF01926">
    <property type="entry name" value="MMR_HSR1"/>
    <property type="match status" value="1"/>
</dbReference>
<dbReference type="NCBIfam" id="TIGR03598">
    <property type="entry name" value="GTPase_YsxC"/>
    <property type="match status" value="1"/>
</dbReference>
<dbReference type="SUPFAM" id="SSF52540">
    <property type="entry name" value="P-loop containing nucleoside triphosphate hydrolases"/>
    <property type="match status" value="1"/>
</dbReference>
<evidence type="ECO:0000256" key="6">
    <source>
        <dbReference type="ARBA" id="ARBA00022842"/>
    </source>
</evidence>
<keyword evidence="4" id="KW-0479">Metal-binding</keyword>
<dbReference type="HAMAP" id="MF_00321">
    <property type="entry name" value="GTPase_EngB"/>
    <property type="match status" value="1"/>
</dbReference>